<reference evidence="11" key="2">
    <citation type="submission" date="2016-06" db="EMBL/GenBank/DDBJ databases">
        <authorList>
            <person name="Kjaerup R.B."/>
            <person name="Dalgaard T.S."/>
            <person name="Juul-Madsen H.R."/>
        </authorList>
    </citation>
    <scope>NUCLEOTIDE SEQUENCE</scope>
</reference>
<dbReference type="SMART" id="SM00389">
    <property type="entry name" value="HOX"/>
    <property type="match status" value="1"/>
</dbReference>
<organism evidence="11">
    <name type="scientific">Wirenia argentea</name>
    <dbReference type="NCBI Taxonomy" id="669229"/>
    <lineage>
        <taxon>Eukaryota</taxon>
        <taxon>Metazoa</taxon>
        <taxon>Spiralia</taxon>
        <taxon>Lophotrochozoa</taxon>
        <taxon>Mollusca</taxon>
        <taxon>Aplacophora</taxon>
        <taxon>Solenogastres</taxon>
        <taxon>Pholidoskepia</taxon>
        <taxon>Gymnomeniidae</taxon>
        <taxon>Wirenia</taxon>
    </lineage>
</organism>
<evidence type="ECO:0000256" key="4">
    <source>
        <dbReference type="ARBA" id="ARBA00023125"/>
    </source>
</evidence>
<gene>
    <name evidence="11" type="primary">Lox5</name>
</gene>
<dbReference type="InterPro" id="IPR020479">
    <property type="entry name" value="HD_metazoa"/>
</dbReference>
<keyword evidence="5 7" id="KW-0371">Homeobox</keyword>
<dbReference type="EMBL" id="KX365151">
    <property type="protein sequence ID" value="APD15714.1"/>
    <property type="molecule type" value="mRNA"/>
</dbReference>
<name>A0A1J0M5Q9_9MOLL</name>
<dbReference type="Pfam" id="PF00046">
    <property type="entry name" value="Homeodomain"/>
    <property type="match status" value="1"/>
</dbReference>
<feature type="DNA-binding region" description="Homeobox" evidence="7">
    <location>
        <begin position="53"/>
        <end position="112"/>
    </location>
</feature>
<evidence type="ECO:0000256" key="6">
    <source>
        <dbReference type="ARBA" id="ARBA00023242"/>
    </source>
</evidence>
<dbReference type="GO" id="GO:0009952">
    <property type="term" value="P:anterior/posterior pattern specification"/>
    <property type="evidence" value="ECO:0007669"/>
    <property type="project" value="TreeGrafter"/>
</dbReference>
<evidence type="ECO:0000256" key="3">
    <source>
        <dbReference type="ARBA" id="ARBA00022473"/>
    </source>
</evidence>
<keyword evidence="3" id="KW-0217">Developmental protein</keyword>
<dbReference type="Gene3D" id="1.10.10.60">
    <property type="entry name" value="Homeodomain-like"/>
    <property type="match status" value="1"/>
</dbReference>
<dbReference type="SUPFAM" id="SSF46689">
    <property type="entry name" value="Homeodomain-like"/>
    <property type="match status" value="1"/>
</dbReference>
<evidence type="ECO:0000256" key="1">
    <source>
        <dbReference type="ARBA" id="ARBA00004123"/>
    </source>
</evidence>
<feature type="region of interest" description="Disordered" evidence="9">
    <location>
        <begin position="112"/>
        <end position="146"/>
    </location>
</feature>
<keyword evidence="4 7" id="KW-0238">DNA-binding</keyword>
<evidence type="ECO:0000256" key="8">
    <source>
        <dbReference type="RuleBase" id="RU000682"/>
    </source>
</evidence>
<proteinExistence type="evidence at transcript level"/>
<sequence length="146" mass="17542">MHTNYHHTSVHSSQPGLNPYTSSNLGMLNAMNPSLHMYNQWMRPLNGEIPFEQKRTRQTYTRFQTLELEKEFHYNKYLTRRRRIEIAHMLHLTERQIKIWFQNRRMKWKKDNNIEKLTGPPDRIKHNLDDDRPTQAPSINSTNNAG</sequence>
<feature type="compositionally biased region" description="Basic and acidic residues" evidence="9">
    <location>
        <begin position="122"/>
        <end position="133"/>
    </location>
</feature>
<evidence type="ECO:0000256" key="9">
    <source>
        <dbReference type="SAM" id="MobiDB-lite"/>
    </source>
</evidence>
<evidence type="ECO:0000313" key="11">
    <source>
        <dbReference type="EMBL" id="APD15714.1"/>
    </source>
</evidence>
<dbReference type="FunFam" id="1.10.10.60:FF:000017">
    <property type="entry name" value="Homeobox protein antennapedia"/>
    <property type="match status" value="1"/>
</dbReference>
<evidence type="ECO:0000256" key="2">
    <source>
        <dbReference type="ARBA" id="ARBA00009107"/>
    </source>
</evidence>
<dbReference type="AlphaFoldDB" id="A0A1J0M5Q9"/>
<dbReference type="PANTHER" id="PTHR45659">
    <property type="entry name" value="HOMEOBOX PROTEIN HOX"/>
    <property type="match status" value="1"/>
</dbReference>
<dbReference type="GO" id="GO:0005634">
    <property type="term" value="C:nucleus"/>
    <property type="evidence" value="ECO:0007669"/>
    <property type="project" value="UniProtKB-SubCell"/>
</dbReference>
<evidence type="ECO:0000259" key="10">
    <source>
        <dbReference type="PROSITE" id="PS50071"/>
    </source>
</evidence>
<protein>
    <submittedName>
        <fullName evidence="11">Homeobox hox lox5</fullName>
    </submittedName>
</protein>
<dbReference type="PROSITE" id="PS00027">
    <property type="entry name" value="HOMEOBOX_1"/>
    <property type="match status" value="1"/>
</dbReference>
<dbReference type="GO" id="GO:0000981">
    <property type="term" value="F:DNA-binding transcription factor activity, RNA polymerase II-specific"/>
    <property type="evidence" value="ECO:0007669"/>
    <property type="project" value="InterPro"/>
</dbReference>
<dbReference type="CDD" id="cd00086">
    <property type="entry name" value="homeodomain"/>
    <property type="match status" value="1"/>
</dbReference>
<dbReference type="InterPro" id="IPR009057">
    <property type="entry name" value="Homeodomain-like_sf"/>
</dbReference>
<dbReference type="InterPro" id="IPR017970">
    <property type="entry name" value="Homeobox_CS"/>
</dbReference>
<keyword evidence="6 7" id="KW-0539">Nucleus</keyword>
<feature type="domain" description="Homeobox" evidence="10">
    <location>
        <begin position="51"/>
        <end position="111"/>
    </location>
</feature>
<comment type="subcellular location">
    <subcellularLocation>
        <location evidence="1 7 8">Nucleus</location>
    </subcellularLocation>
</comment>
<dbReference type="InterPro" id="IPR050296">
    <property type="entry name" value="Antp_homeobox"/>
</dbReference>
<accession>A0A1J0M5Q9</accession>
<reference evidence="11" key="1">
    <citation type="journal article" date="2016" name="BMC Genomics">
        <title>Comparative transcriptomics enlarges the toolkit of known developmental genes in mollusks.</title>
        <authorList>
            <person name="De Oliveira A.L."/>
            <person name="Wollesen T."/>
            <person name="Kristof A."/>
            <person name="Scherholz M."/>
            <person name="Redl E."/>
            <person name="Todt C."/>
            <person name="Bleidorn C."/>
            <person name="Wanninger A."/>
        </authorList>
    </citation>
    <scope>NUCLEOTIDE SEQUENCE</scope>
</reference>
<comment type="similarity">
    <text evidence="2">Belongs to the Antp homeobox family.</text>
</comment>
<feature type="compositionally biased region" description="Polar residues" evidence="9">
    <location>
        <begin position="135"/>
        <end position="146"/>
    </location>
</feature>
<dbReference type="PANTHER" id="PTHR45659:SF4">
    <property type="entry name" value="HOMEOBOX PROTEIN ABDOMINAL-A"/>
    <property type="match status" value="1"/>
</dbReference>
<dbReference type="PROSITE" id="PS50071">
    <property type="entry name" value="HOMEOBOX_2"/>
    <property type="match status" value="1"/>
</dbReference>
<dbReference type="GO" id="GO:0000978">
    <property type="term" value="F:RNA polymerase II cis-regulatory region sequence-specific DNA binding"/>
    <property type="evidence" value="ECO:0007669"/>
    <property type="project" value="TreeGrafter"/>
</dbReference>
<dbReference type="PRINTS" id="PR00024">
    <property type="entry name" value="HOMEOBOX"/>
</dbReference>
<dbReference type="InterPro" id="IPR001356">
    <property type="entry name" value="HD"/>
</dbReference>
<evidence type="ECO:0000256" key="7">
    <source>
        <dbReference type="PROSITE-ProRule" id="PRU00108"/>
    </source>
</evidence>
<evidence type="ECO:0000256" key="5">
    <source>
        <dbReference type="ARBA" id="ARBA00023155"/>
    </source>
</evidence>